<comment type="catalytic activity">
    <reaction evidence="1">
        <text>a monocarboxylic acid amide + H2O = a monocarboxylate + NH4(+)</text>
        <dbReference type="Rhea" id="RHEA:12020"/>
        <dbReference type="ChEBI" id="CHEBI:15377"/>
        <dbReference type="ChEBI" id="CHEBI:28938"/>
        <dbReference type="ChEBI" id="CHEBI:35757"/>
        <dbReference type="ChEBI" id="CHEBI:83628"/>
        <dbReference type="EC" id="3.5.1.4"/>
    </reaction>
</comment>
<comment type="similarity">
    <text evidence="2">Belongs to the amidase family.</text>
</comment>
<keyword evidence="7" id="KW-1185">Reference proteome</keyword>
<dbReference type="GeneID" id="92084312"/>
<evidence type="ECO:0000256" key="3">
    <source>
        <dbReference type="ARBA" id="ARBA00012922"/>
    </source>
</evidence>
<organism evidence="6 7">
    <name type="scientific">Apiospora aurea</name>
    <dbReference type="NCBI Taxonomy" id="335848"/>
    <lineage>
        <taxon>Eukaryota</taxon>
        <taxon>Fungi</taxon>
        <taxon>Dikarya</taxon>
        <taxon>Ascomycota</taxon>
        <taxon>Pezizomycotina</taxon>
        <taxon>Sordariomycetes</taxon>
        <taxon>Xylariomycetidae</taxon>
        <taxon>Amphisphaeriales</taxon>
        <taxon>Apiosporaceae</taxon>
        <taxon>Apiospora</taxon>
    </lineage>
</organism>
<proteinExistence type="inferred from homology"/>
<evidence type="ECO:0000259" key="5">
    <source>
        <dbReference type="Pfam" id="PF01425"/>
    </source>
</evidence>
<evidence type="ECO:0000256" key="2">
    <source>
        <dbReference type="ARBA" id="ARBA00009199"/>
    </source>
</evidence>
<gene>
    <name evidence="6" type="ORF">PG986_015028</name>
</gene>
<dbReference type="RefSeq" id="XP_066692339.1">
    <property type="nucleotide sequence ID" value="XM_066851250.1"/>
</dbReference>
<evidence type="ECO:0000256" key="1">
    <source>
        <dbReference type="ARBA" id="ARBA00001311"/>
    </source>
</evidence>
<keyword evidence="4" id="KW-0378">Hydrolase</keyword>
<dbReference type="InterPro" id="IPR036928">
    <property type="entry name" value="AS_sf"/>
</dbReference>
<feature type="domain" description="Amidase" evidence="5">
    <location>
        <begin position="82"/>
        <end position="538"/>
    </location>
</feature>
<comment type="caution">
    <text evidence="6">The sequence shown here is derived from an EMBL/GenBank/DDBJ whole genome shotgun (WGS) entry which is preliminary data.</text>
</comment>
<dbReference type="Proteomes" id="UP001391051">
    <property type="component" value="Unassembled WGS sequence"/>
</dbReference>
<dbReference type="EC" id="3.5.1.4" evidence="3"/>
<dbReference type="PANTHER" id="PTHR46072">
    <property type="entry name" value="AMIDASE-RELATED-RELATED"/>
    <property type="match status" value="1"/>
</dbReference>
<name>A0ABR1PRE2_9PEZI</name>
<dbReference type="Gene3D" id="3.90.1300.10">
    <property type="entry name" value="Amidase signature (AS) domain"/>
    <property type="match status" value="1"/>
</dbReference>
<dbReference type="PROSITE" id="PS00571">
    <property type="entry name" value="AMIDASES"/>
    <property type="match status" value="1"/>
</dbReference>
<dbReference type="EMBL" id="JAQQWE010000011">
    <property type="protein sequence ID" value="KAK7936590.1"/>
    <property type="molecule type" value="Genomic_DNA"/>
</dbReference>
<dbReference type="Pfam" id="PF01425">
    <property type="entry name" value="Amidase"/>
    <property type="match status" value="1"/>
</dbReference>
<dbReference type="InterPro" id="IPR020556">
    <property type="entry name" value="Amidase_CS"/>
</dbReference>
<accession>A0ABR1PRE2</accession>
<dbReference type="SUPFAM" id="SSF75304">
    <property type="entry name" value="Amidase signature (AS) enzymes"/>
    <property type="match status" value="1"/>
</dbReference>
<reference evidence="6 7" key="1">
    <citation type="submission" date="2023-01" db="EMBL/GenBank/DDBJ databases">
        <title>Analysis of 21 Apiospora genomes using comparative genomics revels a genus with tremendous synthesis potential of carbohydrate active enzymes and secondary metabolites.</title>
        <authorList>
            <person name="Sorensen T."/>
        </authorList>
    </citation>
    <scope>NUCLEOTIDE SEQUENCE [LARGE SCALE GENOMIC DNA]</scope>
    <source>
        <strain evidence="6 7">CBS 24483</strain>
    </source>
</reference>
<protein>
    <recommendedName>
        <fullName evidence="3">amidase</fullName>
        <ecNumber evidence="3">3.5.1.4</ecNumber>
    </recommendedName>
</protein>
<dbReference type="PANTHER" id="PTHR46072:SF4">
    <property type="entry name" value="AMIDASE C550.07-RELATED"/>
    <property type="match status" value="1"/>
</dbReference>
<dbReference type="InterPro" id="IPR023631">
    <property type="entry name" value="Amidase_dom"/>
</dbReference>
<evidence type="ECO:0000313" key="6">
    <source>
        <dbReference type="EMBL" id="KAK7936590.1"/>
    </source>
</evidence>
<sequence>MGSLVHLQSWEEKAGWARAQRDASLAKVEPELGGVPDAHNMPLSSQDLPKAVLTPREIEITEQYTITKLLGLLRKRKIKVEEVARAFLRRAALAQAATNCLTELLWDEAIERAKHLDSLPEPRGALFGLPISTKEHHGMVGAMGKNKAVTTSASFVAWVGREHGGSNLLYDTFWDQGCVFFARTTQPQTIMHLETESNVYGKTVNPYNRELTSGGSSGGESALIGMRGSILGVGGDIGGSIRCPAAHVGIYGFNIKRVGTTGFRTPGAGKETISGCPGPMTVDRDGLELFMKVALSAKPWRVEPSLTVKEWTPYTFTRPPKIAVQWWDGVVRPHPPMTRALREVAEACRKAGMEVVDWDCEGLSHQKGWDILSALYWPDGGKEVLGLIKESGEPILPLTKFIIHEQPTVKELTQHELWQLCVKRDEYRARYAQAWSQTGDGGNREVDVILCPPSFGAATPHGQSRYWGYTAHWNLLDYPAAVFPATKVDPALDIKDLSYVPKNSQDRFVYDMYSPERFRNAPVSLQVVGRRQEDEKVLAALVEIERAMGRA</sequence>
<evidence type="ECO:0000313" key="7">
    <source>
        <dbReference type="Proteomes" id="UP001391051"/>
    </source>
</evidence>
<dbReference type="PIRSF" id="PIRSF001221">
    <property type="entry name" value="Amidase_fungi"/>
    <property type="match status" value="1"/>
</dbReference>
<evidence type="ECO:0000256" key="4">
    <source>
        <dbReference type="ARBA" id="ARBA00022801"/>
    </source>
</evidence>